<feature type="transmembrane region" description="Helical" evidence="1">
    <location>
        <begin position="72"/>
        <end position="88"/>
    </location>
</feature>
<gene>
    <name evidence="2" type="ORF">RMAR1173_LOCUS12096</name>
</gene>
<sequence length="122" mass="13446">MAAKDPLNAIVEHVKNLYQPFLMGGCTVALIKLLGNRVSPAWAAVLGAFPLGMVSSSTIVDKGKFEGYLHNYPIMVVVLLLAMGVYRYSYYELKLPRPEALKRAMMAWALLAIATTKALLKF</sequence>
<protein>
    <submittedName>
        <fullName evidence="2">Uncharacterized protein</fullName>
    </submittedName>
</protein>
<reference evidence="2" key="1">
    <citation type="submission" date="2021-01" db="EMBL/GenBank/DDBJ databases">
        <authorList>
            <person name="Corre E."/>
            <person name="Pelletier E."/>
            <person name="Niang G."/>
            <person name="Scheremetjew M."/>
            <person name="Finn R."/>
            <person name="Kale V."/>
            <person name="Holt S."/>
            <person name="Cochrane G."/>
            <person name="Meng A."/>
            <person name="Brown T."/>
            <person name="Cohen L."/>
        </authorList>
    </citation>
    <scope>NUCLEOTIDE SEQUENCE</scope>
    <source>
        <strain evidence="2">CCMP1243</strain>
    </source>
</reference>
<keyword evidence="1" id="KW-0472">Membrane</keyword>
<feature type="transmembrane region" description="Helical" evidence="1">
    <location>
        <begin position="100"/>
        <end position="120"/>
    </location>
</feature>
<organism evidence="2">
    <name type="scientific">Rhizochromulina marina</name>
    <dbReference type="NCBI Taxonomy" id="1034831"/>
    <lineage>
        <taxon>Eukaryota</taxon>
        <taxon>Sar</taxon>
        <taxon>Stramenopiles</taxon>
        <taxon>Ochrophyta</taxon>
        <taxon>Dictyochophyceae</taxon>
        <taxon>Rhizochromulinales</taxon>
        <taxon>Rhizochromulina</taxon>
    </lineage>
</organism>
<keyword evidence="1" id="KW-0812">Transmembrane</keyword>
<proteinExistence type="predicted"/>
<dbReference type="PROSITE" id="PS51257">
    <property type="entry name" value="PROKAR_LIPOPROTEIN"/>
    <property type="match status" value="1"/>
</dbReference>
<evidence type="ECO:0000313" key="2">
    <source>
        <dbReference type="EMBL" id="CAD9692346.1"/>
    </source>
</evidence>
<feature type="transmembrane region" description="Helical" evidence="1">
    <location>
        <begin position="41"/>
        <end position="60"/>
    </location>
</feature>
<dbReference type="EMBL" id="HBHJ01018264">
    <property type="protein sequence ID" value="CAD9692346.1"/>
    <property type="molecule type" value="Transcribed_RNA"/>
</dbReference>
<dbReference type="AlphaFoldDB" id="A0A7S2S817"/>
<accession>A0A7S2S817</accession>
<keyword evidence="1" id="KW-1133">Transmembrane helix</keyword>
<name>A0A7S2S817_9STRA</name>
<evidence type="ECO:0000256" key="1">
    <source>
        <dbReference type="SAM" id="Phobius"/>
    </source>
</evidence>